<dbReference type="EMBL" id="VDMP01000014">
    <property type="protein sequence ID" value="TNM48223.1"/>
    <property type="molecule type" value="Genomic_DNA"/>
</dbReference>
<dbReference type="InterPro" id="IPR034660">
    <property type="entry name" value="DinB/YfiT-like"/>
</dbReference>
<evidence type="ECO:0000313" key="3">
    <source>
        <dbReference type="EMBL" id="TNM48223.1"/>
    </source>
</evidence>
<accession>A0A5C4WJK3</accession>
<dbReference type="NCBIfam" id="TIGR03083">
    <property type="entry name" value="maleylpyruvate isomerase family mycothiol-dependent enzyme"/>
    <property type="match status" value="1"/>
</dbReference>
<keyword evidence="4" id="KW-1185">Reference proteome</keyword>
<keyword evidence="3" id="KW-0670">Pyruvate</keyword>
<feature type="domain" description="MDMPI C-terminal" evidence="1">
    <location>
        <begin position="170"/>
        <end position="261"/>
    </location>
</feature>
<dbReference type="Gene3D" id="1.20.120.450">
    <property type="entry name" value="dinb family like domain"/>
    <property type="match status" value="1"/>
</dbReference>
<dbReference type="RefSeq" id="WP_139621332.1">
    <property type="nucleotide sequence ID" value="NZ_VDMP01000014.1"/>
</dbReference>
<protein>
    <submittedName>
        <fullName evidence="3">Maleylpyruvate isomerase family mycothiol-dependent enzyme</fullName>
    </submittedName>
</protein>
<dbReference type="InterPro" id="IPR010872">
    <property type="entry name" value="MDMPI_C-term_domain"/>
</dbReference>
<dbReference type="AlphaFoldDB" id="A0A5C4WJK3"/>
<gene>
    <name evidence="3" type="ORF">FHP29_02770</name>
</gene>
<proteinExistence type="predicted"/>
<comment type="caution">
    <text evidence="3">The sequence shown here is derived from an EMBL/GenBank/DDBJ whole genome shotgun (WGS) entry which is preliminary data.</text>
</comment>
<dbReference type="OrthoDB" id="154293at2"/>
<dbReference type="Pfam" id="PF07398">
    <property type="entry name" value="MDMPI_C"/>
    <property type="match status" value="1"/>
</dbReference>
<name>A0A5C4WJK3_9ACTN</name>
<evidence type="ECO:0000313" key="4">
    <source>
        <dbReference type="Proteomes" id="UP000313231"/>
    </source>
</evidence>
<dbReference type="Proteomes" id="UP000313231">
    <property type="component" value="Unassembled WGS sequence"/>
</dbReference>
<evidence type="ECO:0000259" key="1">
    <source>
        <dbReference type="Pfam" id="PF07398"/>
    </source>
</evidence>
<sequence length="271" mass="28722">MDHRALLAGYVEAWWSAVGDFVDLLEQLDADDWSAPTDLAGWDVKAVASHTAHLESVVAGGPEESADIGAPSHVNGPMGQFTEIGVVTRRDREPAAIVEEIRTTAAVRHAALSAAPPQDPDAPADGIFGLIGWNTRTLLRNRPLDVWMHEQDIRRAVGRPGGLDSPGAQHTADYLVESFGYVVGKRVAPPAGTTAVLRVEGSSPVAVRVGDDGRAQRLDVVPEHATVELAMDRETFILLAGGRRPSAAEGVTIAGDRELGDRIVASLATTP</sequence>
<dbReference type="InterPro" id="IPR017517">
    <property type="entry name" value="Maleyloyr_isom"/>
</dbReference>
<organism evidence="3 4">
    <name type="scientific">Nocardioides albidus</name>
    <dbReference type="NCBI Taxonomy" id="1517589"/>
    <lineage>
        <taxon>Bacteria</taxon>
        <taxon>Bacillati</taxon>
        <taxon>Actinomycetota</taxon>
        <taxon>Actinomycetes</taxon>
        <taxon>Propionibacteriales</taxon>
        <taxon>Nocardioidaceae</taxon>
        <taxon>Nocardioides</taxon>
    </lineage>
</organism>
<dbReference type="GO" id="GO:0046872">
    <property type="term" value="F:metal ion binding"/>
    <property type="evidence" value="ECO:0007669"/>
    <property type="project" value="InterPro"/>
</dbReference>
<dbReference type="SUPFAM" id="SSF109854">
    <property type="entry name" value="DinB/YfiT-like putative metalloenzymes"/>
    <property type="match status" value="1"/>
</dbReference>
<keyword evidence="3" id="KW-0413">Isomerase</keyword>
<feature type="domain" description="Mycothiol-dependent maleylpyruvate isomerase metal-binding" evidence="2">
    <location>
        <begin position="17"/>
        <end position="154"/>
    </location>
</feature>
<dbReference type="InterPro" id="IPR024344">
    <property type="entry name" value="MDMPI_metal-binding"/>
</dbReference>
<dbReference type="GO" id="GO:0016853">
    <property type="term" value="F:isomerase activity"/>
    <property type="evidence" value="ECO:0007669"/>
    <property type="project" value="UniProtKB-KW"/>
</dbReference>
<reference evidence="3 4" key="1">
    <citation type="journal article" date="2016" name="Int. J. Syst. Evol. Microbiol.">
        <title>Nocardioides albidus sp. nov., an actinobacterium isolated from garden soil.</title>
        <authorList>
            <person name="Singh H."/>
            <person name="Du J."/>
            <person name="Trinh H."/>
            <person name="Won K."/>
            <person name="Yang J.E."/>
            <person name="Yin C."/>
            <person name="Kook M."/>
            <person name="Yi T.H."/>
        </authorList>
    </citation>
    <scope>NUCLEOTIDE SEQUENCE [LARGE SCALE GENOMIC DNA]</scope>
    <source>
        <strain evidence="3 4">CCTCC AB 2015297</strain>
    </source>
</reference>
<dbReference type="Pfam" id="PF11716">
    <property type="entry name" value="MDMPI_N"/>
    <property type="match status" value="1"/>
</dbReference>
<evidence type="ECO:0000259" key="2">
    <source>
        <dbReference type="Pfam" id="PF11716"/>
    </source>
</evidence>